<evidence type="ECO:0000313" key="2">
    <source>
        <dbReference type="Proteomes" id="UP000195402"/>
    </source>
</evidence>
<dbReference type="EMBL" id="MVGT01001456">
    <property type="protein sequence ID" value="OVA11942.1"/>
    <property type="molecule type" value="Genomic_DNA"/>
</dbReference>
<organism evidence="1 2">
    <name type="scientific">Macleaya cordata</name>
    <name type="common">Five-seeded plume-poppy</name>
    <name type="synonym">Bocconia cordata</name>
    <dbReference type="NCBI Taxonomy" id="56857"/>
    <lineage>
        <taxon>Eukaryota</taxon>
        <taxon>Viridiplantae</taxon>
        <taxon>Streptophyta</taxon>
        <taxon>Embryophyta</taxon>
        <taxon>Tracheophyta</taxon>
        <taxon>Spermatophyta</taxon>
        <taxon>Magnoliopsida</taxon>
        <taxon>Ranunculales</taxon>
        <taxon>Papaveraceae</taxon>
        <taxon>Papaveroideae</taxon>
        <taxon>Macleaya</taxon>
    </lineage>
</organism>
<comment type="caution">
    <text evidence="1">The sequence shown here is derived from an EMBL/GenBank/DDBJ whole genome shotgun (WGS) entry which is preliminary data.</text>
</comment>
<reference evidence="1 2" key="1">
    <citation type="journal article" date="2017" name="Mol. Plant">
        <title>The Genome of Medicinal Plant Macleaya cordata Provides New Insights into Benzylisoquinoline Alkaloids Metabolism.</title>
        <authorList>
            <person name="Liu X."/>
            <person name="Liu Y."/>
            <person name="Huang P."/>
            <person name="Ma Y."/>
            <person name="Qing Z."/>
            <person name="Tang Q."/>
            <person name="Cao H."/>
            <person name="Cheng P."/>
            <person name="Zheng Y."/>
            <person name="Yuan Z."/>
            <person name="Zhou Y."/>
            <person name="Liu J."/>
            <person name="Tang Z."/>
            <person name="Zhuo Y."/>
            <person name="Zhang Y."/>
            <person name="Yu L."/>
            <person name="Huang J."/>
            <person name="Yang P."/>
            <person name="Peng Q."/>
            <person name="Zhang J."/>
            <person name="Jiang W."/>
            <person name="Zhang Z."/>
            <person name="Lin K."/>
            <person name="Ro D.K."/>
            <person name="Chen X."/>
            <person name="Xiong X."/>
            <person name="Shang Y."/>
            <person name="Huang S."/>
            <person name="Zeng J."/>
        </authorList>
    </citation>
    <scope>NUCLEOTIDE SEQUENCE [LARGE SCALE GENOMIC DNA]</scope>
    <source>
        <strain evidence="2">cv. BLH2017</strain>
        <tissue evidence="1">Root</tissue>
    </source>
</reference>
<protein>
    <submittedName>
        <fullName evidence="1">Uncharacterized protein</fullName>
    </submittedName>
</protein>
<evidence type="ECO:0000313" key="1">
    <source>
        <dbReference type="EMBL" id="OVA11942.1"/>
    </source>
</evidence>
<sequence length="69" mass="7839">MKLWQIFRKGVLLGLSFQKNFVEPLMQLDGTTFKGLLRVFTSYVDLLINALPGLIEDEGNLEGCANKFF</sequence>
<dbReference type="Proteomes" id="UP000195402">
    <property type="component" value="Unassembled WGS sequence"/>
</dbReference>
<name>A0A200QND8_MACCD</name>
<proteinExistence type="predicted"/>
<gene>
    <name evidence="1" type="ORF">BVC80_8763g6</name>
</gene>
<accession>A0A200QND8</accession>
<dbReference type="InParanoid" id="A0A200QND8"/>
<dbReference type="AlphaFoldDB" id="A0A200QND8"/>
<dbReference type="OrthoDB" id="642193at2759"/>
<keyword evidence="2" id="KW-1185">Reference proteome</keyword>
<dbReference type="STRING" id="56857.A0A200QND8"/>